<keyword evidence="2" id="KW-0812">Transmembrane</keyword>
<feature type="transmembrane region" description="Helical" evidence="2">
    <location>
        <begin position="92"/>
        <end position="112"/>
    </location>
</feature>
<protein>
    <submittedName>
        <fullName evidence="3">Uncharacterized protein</fullName>
    </submittedName>
</protein>
<feature type="transmembrane region" description="Helical" evidence="2">
    <location>
        <begin position="124"/>
        <end position="145"/>
    </location>
</feature>
<gene>
    <name evidence="3" type="ORF">MVEN_00596300</name>
</gene>
<keyword evidence="2" id="KW-0472">Membrane</keyword>
<feature type="transmembrane region" description="Helical" evidence="2">
    <location>
        <begin position="247"/>
        <end position="268"/>
    </location>
</feature>
<feature type="compositionally biased region" description="Polar residues" evidence="1">
    <location>
        <begin position="284"/>
        <end position="293"/>
    </location>
</feature>
<accession>A0A8H7D8B2</accession>
<feature type="transmembrane region" description="Helical" evidence="2">
    <location>
        <begin position="60"/>
        <end position="80"/>
    </location>
</feature>
<organism evidence="3 4">
    <name type="scientific">Mycena venus</name>
    <dbReference type="NCBI Taxonomy" id="2733690"/>
    <lineage>
        <taxon>Eukaryota</taxon>
        <taxon>Fungi</taxon>
        <taxon>Dikarya</taxon>
        <taxon>Basidiomycota</taxon>
        <taxon>Agaricomycotina</taxon>
        <taxon>Agaricomycetes</taxon>
        <taxon>Agaricomycetidae</taxon>
        <taxon>Agaricales</taxon>
        <taxon>Marasmiineae</taxon>
        <taxon>Mycenaceae</taxon>
        <taxon>Mycena</taxon>
    </lineage>
</organism>
<sequence>MSQTPDSNPALLLPPDLAKQLQVATLVFSGTTAVLVWDILHHLGGDYCLVFKYKFRLGTAAYFVARVASMIYVLGFTLFASMHIQYANAKSAVTVFSCGLLLSSSATSLLFFLRVRAVYGGKRLVTWIFGFLWVCVVAAAITVPIGTEATRIGTLCLVTKVHSYAGAASTVLMVHDTTVFIAISYRLLANAHHEHTLGQRIRTFFSGAQLHTFSKAVFRDGQKYYMITILSNLITISLVYAQGLSPIYHGMMSIPNVALTSIMACRVYRNATLHPRPRAKSLELSATSNSRTATPRIAVPLSTDRQSSFPAEAEAWRPGQPTASADFTTLPPKSESV</sequence>
<feature type="transmembrane region" description="Helical" evidence="2">
    <location>
        <begin position="224"/>
        <end position="241"/>
    </location>
</feature>
<reference evidence="3" key="1">
    <citation type="submission" date="2020-05" db="EMBL/GenBank/DDBJ databases">
        <title>Mycena genomes resolve the evolution of fungal bioluminescence.</title>
        <authorList>
            <person name="Tsai I.J."/>
        </authorList>
    </citation>
    <scope>NUCLEOTIDE SEQUENCE</scope>
    <source>
        <strain evidence="3">CCC161011</strain>
    </source>
</reference>
<evidence type="ECO:0000313" key="3">
    <source>
        <dbReference type="EMBL" id="KAF7362486.1"/>
    </source>
</evidence>
<dbReference type="AlphaFoldDB" id="A0A8H7D8B2"/>
<evidence type="ECO:0000256" key="1">
    <source>
        <dbReference type="SAM" id="MobiDB-lite"/>
    </source>
</evidence>
<dbReference type="OrthoDB" id="3038990at2759"/>
<comment type="caution">
    <text evidence="3">The sequence shown here is derived from an EMBL/GenBank/DDBJ whole genome shotgun (WGS) entry which is preliminary data.</text>
</comment>
<feature type="region of interest" description="Disordered" evidence="1">
    <location>
        <begin position="279"/>
        <end position="337"/>
    </location>
</feature>
<dbReference type="EMBL" id="JACAZI010000004">
    <property type="protein sequence ID" value="KAF7362486.1"/>
    <property type="molecule type" value="Genomic_DNA"/>
</dbReference>
<dbReference type="Proteomes" id="UP000620124">
    <property type="component" value="Unassembled WGS sequence"/>
</dbReference>
<evidence type="ECO:0000256" key="2">
    <source>
        <dbReference type="SAM" id="Phobius"/>
    </source>
</evidence>
<feature type="transmembrane region" description="Helical" evidence="2">
    <location>
        <begin position="165"/>
        <end position="188"/>
    </location>
</feature>
<feature type="transmembrane region" description="Helical" evidence="2">
    <location>
        <begin position="20"/>
        <end position="40"/>
    </location>
</feature>
<keyword evidence="2" id="KW-1133">Transmembrane helix</keyword>
<evidence type="ECO:0000313" key="4">
    <source>
        <dbReference type="Proteomes" id="UP000620124"/>
    </source>
</evidence>
<keyword evidence="4" id="KW-1185">Reference proteome</keyword>
<proteinExistence type="predicted"/>
<name>A0A8H7D8B2_9AGAR</name>